<dbReference type="Gene3D" id="3.30.10.20">
    <property type="match status" value="1"/>
</dbReference>
<accession>H1HKY2</accession>
<proteinExistence type="predicted"/>
<sequence>MKSSEFVSKFKSWYLWKNLIAMAVVVVLLCLGAKFGLDIYTHHGEAIAIPNLKHMQLADAKHILSNLGLEVQVVDTGYKKTLPPDCILEQSPAPGERVKSGHVIYVTINSPHSPTITLPDIIDNCSLREAMAKLTAMGFKLGTPQYIPGEKDWVYGILVKGRHVVAGEKISVESTLIVQVGNGMRSADDSVNYVDPEIPDTKENSNDVDEFEVVTGPEAGEPANKHNHSDQ</sequence>
<dbReference type="InterPro" id="IPR005543">
    <property type="entry name" value="PASTA_dom"/>
</dbReference>
<feature type="domain" description="PASTA" evidence="2">
    <location>
        <begin position="44"/>
        <end position="110"/>
    </location>
</feature>
<protein>
    <recommendedName>
        <fullName evidence="2">PASTA domain-containing protein</fullName>
    </recommendedName>
</protein>
<evidence type="ECO:0000313" key="4">
    <source>
        <dbReference type="Proteomes" id="UP000003167"/>
    </source>
</evidence>
<keyword evidence="4" id="KW-1185">Reference proteome</keyword>
<feature type="domain" description="PASTA" evidence="2">
    <location>
        <begin position="112"/>
        <end position="182"/>
    </location>
</feature>
<dbReference type="CDD" id="cd06577">
    <property type="entry name" value="PASTA_pknB"/>
    <property type="match status" value="1"/>
</dbReference>
<dbReference type="SUPFAM" id="SSF54184">
    <property type="entry name" value="Penicillin-binding protein 2x (pbp-2x), c-terminal domain"/>
    <property type="match status" value="1"/>
</dbReference>
<dbReference type="SMART" id="SM00740">
    <property type="entry name" value="PASTA"/>
    <property type="match status" value="2"/>
</dbReference>
<dbReference type="OrthoDB" id="9803895at2"/>
<evidence type="ECO:0000259" key="2">
    <source>
        <dbReference type="PROSITE" id="PS51178"/>
    </source>
</evidence>
<name>H1HKY2_9BACT</name>
<dbReference type="Proteomes" id="UP000003167">
    <property type="component" value="Unassembled WGS sequence"/>
</dbReference>
<dbReference type="EMBL" id="AGEK01000016">
    <property type="protein sequence ID" value="EHO73233.1"/>
    <property type="molecule type" value="Genomic_DNA"/>
</dbReference>
<feature type="region of interest" description="Disordered" evidence="1">
    <location>
        <begin position="188"/>
        <end position="231"/>
    </location>
</feature>
<dbReference type="STRING" id="999422.HMPREF9944_00826"/>
<dbReference type="AlphaFoldDB" id="H1HKY2"/>
<comment type="caution">
    <text evidence="3">The sequence shown here is derived from an EMBL/GenBank/DDBJ whole genome shotgun (WGS) entry which is preliminary data.</text>
</comment>
<gene>
    <name evidence="3" type="ORF">HMPREF9944_00826</name>
</gene>
<dbReference type="Pfam" id="PF03793">
    <property type="entry name" value="PASTA"/>
    <property type="match status" value="1"/>
</dbReference>
<dbReference type="PATRIC" id="fig|999422.3.peg.851"/>
<dbReference type="RefSeq" id="WP_008564598.1">
    <property type="nucleotide sequence ID" value="NZ_JH594501.1"/>
</dbReference>
<organism evidence="3 4">
    <name type="scientific">Segatella maculosa OT 289</name>
    <dbReference type="NCBI Taxonomy" id="999422"/>
    <lineage>
        <taxon>Bacteria</taxon>
        <taxon>Pseudomonadati</taxon>
        <taxon>Bacteroidota</taxon>
        <taxon>Bacteroidia</taxon>
        <taxon>Bacteroidales</taxon>
        <taxon>Prevotellaceae</taxon>
        <taxon>Segatella</taxon>
    </lineage>
</organism>
<evidence type="ECO:0000256" key="1">
    <source>
        <dbReference type="SAM" id="MobiDB-lite"/>
    </source>
</evidence>
<dbReference type="PROSITE" id="PS51178">
    <property type="entry name" value="PASTA"/>
    <property type="match status" value="2"/>
</dbReference>
<reference evidence="3 4" key="1">
    <citation type="submission" date="2011-12" db="EMBL/GenBank/DDBJ databases">
        <title>The Genome Sequence of Prevotella maculosa OT 289.</title>
        <authorList>
            <consortium name="The Broad Institute Genome Sequencing Platform"/>
            <person name="Earl A."/>
            <person name="Ward D."/>
            <person name="Feldgarden M."/>
            <person name="Gevers D."/>
            <person name="Izard J."/>
            <person name="Blanton J.M."/>
            <person name="Mathney J."/>
            <person name="Tanner A.C."/>
            <person name="Dewhirst F.E."/>
            <person name="Young S.K."/>
            <person name="Zeng Q."/>
            <person name="Gargeya S."/>
            <person name="Fitzgerald M."/>
            <person name="Haas B."/>
            <person name="Abouelleil A."/>
            <person name="Alvarado L."/>
            <person name="Arachchi H.M."/>
            <person name="Berlin A."/>
            <person name="Chapman S.B."/>
            <person name="Gearin G."/>
            <person name="Goldberg J."/>
            <person name="Griggs A."/>
            <person name="Gujja S."/>
            <person name="Hansen M."/>
            <person name="Heiman D."/>
            <person name="Howarth C."/>
            <person name="Larimer J."/>
            <person name="Lui A."/>
            <person name="MacDonald P.J.P."/>
            <person name="McCowen C."/>
            <person name="Montmayeur A."/>
            <person name="Murphy C."/>
            <person name="Neiman D."/>
            <person name="Pearson M."/>
            <person name="Priest M."/>
            <person name="Roberts A."/>
            <person name="Saif S."/>
            <person name="Shea T."/>
            <person name="Sisk P."/>
            <person name="Stolte C."/>
            <person name="Sykes S."/>
            <person name="Wortman J."/>
            <person name="Nusbaum C."/>
            <person name="Birren B."/>
        </authorList>
    </citation>
    <scope>NUCLEOTIDE SEQUENCE [LARGE SCALE GENOMIC DNA]</scope>
    <source>
        <strain evidence="3 4">OT 289</strain>
    </source>
</reference>
<dbReference type="HOGENOM" id="CLU_061566_3_0_10"/>
<evidence type="ECO:0000313" key="3">
    <source>
        <dbReference type="EMBL" id="EHO73233.1"/>
    </source>
</evidence>